<dbReference type="Proteomes" id="UP000887540">
    <property type="component" value="Unplaced"/>
</dbReference>
<reference evidence="2" key="1">
    <citation type="submission" date="2022-11" db="UniProtKB">
        <authorList>
            <consortium name="WormBaseParasite"/>
        </authorList>
    </citation>
    <scope>IDENTIFICATION</scope>
</reference>
<keyword evidence="1" id="KW-1185">Reference proteome</keyword>
<dbReference type="WBParaSite" id="ACRNAN_Path_840.g3229.t1">
    <property type="protein sequence ID" value="ACRNAN_Path_840.g3229.t1"/>
    <property type="gene ID" value="ACRNAN_Path_840.g3229"/>
</dbReference>
<proteinExistence type="predicted"/>
<sequence length="80" mass="9117">MGCVPKLNRTDHCQPYSSLLPQSGFRIRIQNLDLESKSESESGFRIRIQILDSESGVRIRIQNPSQILILNPDWDSKSGF</sequence>
<evidence type="ECO:0000313" key="1">
    <source>
        <dbReference type="Proteomes" id="UP000887540"/>
    </source>
</evidence>
<name>A0A914CC71_9BILA</name>
<organism evidence="1 2">
    <name type="scientific">Acrobeloides nanus</name>
    <dbReference type="NCBI Taxonomy" id="290746"/>
    <lineage>
        <taxon>Eukaryota</taxon>
        <taxon>Metazoa</taxon>
        <taxon>Ecdysozoa</taxon>
        <taxon>Nematoda</taxon>
        <taxon>Chromadorea</taxon>
        <taxon>Rhabditida</taxon>
        <taxon>Tylenchina</taxon>
        <taxon>Cephalobomorpha</taxon>
        <taxon>Cephaloboidea</taxon>
        <taxon>Cephalobidae</taxon>
        <taxon>Acrobeloides</taxon>
    </lineage>
</organism>
<accession>A0A914CC71</accession>
<protein>
    <submittedName>
        <fullName evidence="2">Uncharacterized protein</fullName>
    </submittedName>
</protein>
<dbReference type="AlphaFoldDB" id="A0A914CC71"/>
<evidence type="ECO:0000313" key="2">
    <source>
        <dbReference type="WBParaSite" id="ACRNAN_Path_840.g3229.t1"/>
    </source>
</evidence>